<evidence type="ECO:0000256" key="5">
    <source>
        <dbReference type="ARBA" id="ARBA00022741"/>
    </source>
</evidence>
<dbReference type="eggNOG" id="KOG1369">
    <property type="taxonomic scope" value="Eukaryota"/>
</dbReference>
<evidence type="ECO:0000256" key="10">
    <source>
        <dbReference type="ARBA" id="ARBA00047905"/>
    </source>
</evidence>
<evidence type="ECO:0000313" key="15">
    <source>
        <dbReference type="EnsemblMetazoa" id="tetur05g04990.1"/>
    </source>
</evidence>
<reference evidence="16" key="1">
    <citation type="submission" date="2011-08" db="EMBL/GenBank/DDBJ databases">
        <authorList>
            <person name="Rombauts S."/>
        </authorList>
    </citation>
    <scope>NUCLEOTIDE SEQUENCE</scope>
    <source>
        <strain evidence="16">London</strain>
    </source>
</reference>
<dbReference type="PANTHER" id="PTHR19443">
    <property type="entry name" value="HEXOKINASE"/>
    <property type="match status" value="1"/>
</dbReference>
<dbReference type="OMA" id="TNIRVCD"/>
<dbReference type="GO" id="GO:0005536">
    <property type="term" value="F:D-glucose binding"/>
    <property type="evidence" value="ECO:0007669"/>
    <property type="project" value="InterPro"/>
</dbReference>
<keyword evidence="16" id="KW-1185">Reference proteome</keyword>
<evidence type="ECO:0000256" key="6">
    <source>
        <dbReference type="ARBA" id="ARBA00022777"/>
    </source>
</evidence>
<dbReference type="EnsemblMetazoa" id="tetur05g04990.1">
    <property type="protein sequence ID" value="tetur05g04990.1"/>
    <property type="gene ID" value="tetur05g04990"/>
</dbReference>
<dbReference type="KEGG" id="tut:107360746"/>
<organism evidence="15 16">
    <name type="scientific">Tetranychus urticae</name>
    <name type="common">Two-spotted spider mite</name>
    <dbReference type="NCBI Taxonomy" id="32264"/>
    <lineage>
        <taxon>Eukaryota</taxon>
        <taxon>Metazoa</taxon>
        <taxon>Ecdysozoa</taxon>
        <taxon>Arthropoda</taxon>
        <taxon>Chelicerata</taxon>
        <taxon>Arachnida</taxon>
        <taxon>Acari</taxon>
        <taxon>Acariformes</taxon>
        <taxon>Trombidiformes</taxon>
        <taxon>Prostigmata</taxon>
        <taxon>Eleutherengona</taxon>
        <taxon>Raphignathae</taxon>
        <taxon>Tetranychoidea</taxon>
        <taxon>Tetranychidae</taxon>
        <taxon>Tetranychus</taxon>
    </lineage>
</organism>
<feature type="domain" description="Hexokinase N-terminal" evidence="13">
    <location>
        <begin position="26"/>
        <end position="223"/>
    </location>
</feature>
<dbReference type="STRING" id="32264.T1K546"/>
<dbReference type="HOGENOM" id="CLU_014393_5_1_1"/>
<dbReference type="SUPFAM" id="SSF53067">
    <property type="entry name" value="Actin-like ATPase domain"/>
    <property type="match status" value="2"/>
</dbReference>
<dbReference type="GO" id="GO:0004340">
    <property type="term" value="F:glucokinase activity"/>
    <property type="evidence" value="ECO:0007669"/>
    <property type="project" value="TreeGrafter"/>
</dbReference>
<comment type="catalytic activity">
    <reaction evidence="10">
        <text>D-fructose + ATP = D-fructose 6-phosphate + ADP + H(+)</text>
        <dbReference type="Rhea" id="RHEA:16125"/>
        <dbReference type="ChEBI" id="CHEBI:15378"/>
        <dbReference type="ChEBI" id="CHEBI:30616"/>
        <dbReference type="ChEBI" id="CHEBI:37721"/>
        <dbReference type="ChEBI" id="CHEBI:61527"/>
        <dbReference type="ChEBI" id="CHEBI:456216"/>
        <dbReference type="EC" id="2.7.1.1"/>
    </reaction>
    <physiologicalReaction direction="left-to-right" evidence="10">
        <dbReference type="Rhea" id="RHEA:16126"/>
    </physiologicalReaction>
</comment>
<evidence type="ECO:0000256" key="11">
    <source>
        <dbReference type="ARBA" id="ARBA00048160"/>
    </source>
</evidence>
<dbReference type="UniPathway" id="UPA00109">
    <property type="reaction ID" value="UER00180"/>
</dbReference>
<dbReference type="FunFam" id="3.30.420.40:FF:000805">
    <property type="entry name" value="Hexokinase-2"/>
    <property type="match status" value="1"/>
</dbReference>
<evidence type="ECO:0000256" key="9">
    <source>
        <dbReference type="ARBA" id="ARBA00044613"/>
    </source>
</evidence>
<comment type="catalytic activity">
    <reaction evidence="11">
        <text>D-glucose + ATP = D-glucose 6-phosphate + ADP + H(+)</text>
        <dbReference type="Rhea" id="RHEA:17825"/>
        <dbReference type="ChEBI" id="CHEBI:4167"/>
        <dbReference type="ChEBI" id="CHEBI:15378"/>
        <dbReference type="ChEBI" id="CHEBI:30616"/>
        <dbReference type="ChEBI" id="CHEBI:61548"/>
        <dbReference type="ChEBI" id="CHEBI:456216"/>
        <dbReference type="EC" id="2.7.1.1"/>
    </reaction>
    <physiologicalReaction direction="left-to-right" evidence="11">
        <dbReference type="Rhea" id="RHEA:17826"/>
    </physiologicalReaction>
</comment>
<reference evidence="15" key="2">
    <citation type="submission" date="2015-06" db="UniProtKB">
        <authorList>
            <consortium name="EnsemblMetazoa"/>
        </authorList>
    </citation>
    <scope>IDENTIFICATION</scope>
</reference>
<dbReference type="GO" id="GO:0006096">
    <property type="term" value="P:glycolytic process"/>
    <property type="evidence" value="ECO:0007669"/>
    <property type="project" value="UniProtKB-UniPathway"/>
</dbReference>
<keyword evidence="8 12" id="KW-0324">Glycolysis</keyword>
<keyword evidence="6 12" id="KW-0418">Kinase</keyword>
<dbReference type="OrthoDB" id="6492395at2759"/>
<evidence type="ECO:0000259" key="13">
    <source>
        <dbReference type="Pfam" id="PF00349"/>
    </source>
</evidence>
<evidence type="ECO:0000256" key="4">
    <source>
        <dbReference type="ARBA" id="ARBA00022679"/>
    </source>
</evidence>
<dbReference type="FunFam" id="3.40.367.20:FF:000020">
    <property type="entry name" value="Hexokinase-1"/>
    <property type="match status" value="1"/>
</dbReference>
<dbReference type="GO" id="GO:0005739">
    <property type="term" value="C:mitochondrion"/>
    <property type="evidence" value="ECO:0007669"/>
    <property type="project" value="TreeGrafter"/>
</dbReference>
<dbReference type="InterPro" id="IPR001312">
    <property type="entry name" value="Hexokinase"/>
</dbReference>
<dbReference type="GO" id="GO:0005829">
    <property type="term" value="C:cytosol"/>
    <property type="evidence" value="ECO:0007669"/>
    <property type="project" value="TreeGrafter"/>
</dbReference>
<dbReference type="Pfam" id="PF00349">
    <property type="entry name" value="Hexokinase_1"/>
    <property type="match status" value="1"/>
</dbReference>
<evidence type="ECO:0000256" key="8">
    <source>
        <dbReference type="ARBA" id="ARBA00023152"/>
    </source>
</evidence>
<dbReference type="Gene3D" id="3.30.420.40">
    <property type="match status" value="1"/>
</dbReference>
<evidence type="ECO:0000256" key="7">
    <source>
        <dbReference type="ARBA" id="ARBA00022840"/>
    </source>
</evidence>
<proteinExistence type="inferred from homology"/>
<dbReference type="GO" id="GO:0006006">
    <property type="term" value="P:glucose metabolic process"/>
    <property type="evidence" value="ECO:0007669"/>
    <property type="project" value="TreeGrafter"/>
</dbReference>
<name>T1K546_TETUR</name>
<keyword evidence="5 12" id="KW-0547">Nucleotide-binding</keyword>
<protein>
    <recommendedName>
        <fullName evidence="12">Phosphotransferase</fullName>
        <ecNumber evidence="12">2.7.1.-</ecNumber>
    </recommendedName>
</protein>
<dbReference type="Proteomes" id="UP000015104">
    <property type="component" value="Unassembled WGS sequence"/>
</dbReference>
<comment type="pathway">
    <text evidence="2">Carbohydrate metabolism; hexose metabolism.</text>
</comment>
<keyword evidence="7 12" id="KW-0067">ATP-binding</keyword>
<evidence type="ECO:0000313" key="16">
    <source>
        <dbReference type="Proteomes" id="UP000015104"/>
    </source>
</evidence>
<dbReference type="AlphaFoldDB" id="T1K546"/>
<comment type="catalytic activity">
    <reaction evidence="9">
        <text>a D-hexose + ATP = a D-hexose 6-phosphate + ADP + H(+)</text>
        <dbReference type="Rhea" id="RHEA:22740"/>
        <dbReference type="ChEBI" id="CHEBI:4194"/>
        <dbReference type="ChEBI" id="CHEBI:15378"/>
        <dbReference type="ChEBI" id="CHEBI:30616"/>
        <dbReference type="ChEBI" id="CHEBI:229467"/>
        <dbReference type="ChEBI" id="CHEBI:456216"/>
        <dbReference type="EC" id="2.7.1.1"/>
    </reaction>
    <physiologicalReaction direction="left-to-right" evidence="9">
        <dbReference type="Rhea" id="RHEA:22741"/>
    </physiologicalReaction>
</comment>
<dbReference type="GO" id="GO:0001678">
    <property type="term" value="P:intracellular glucose homeostasis"/>
    <property type="evidence" value="ECO:0007669"/>
    <property type="project" value="InterPro"/>
</dbReference>
<dbReference type="Gene3D" id="3.40.367.20">
    <property type="match status" value="1"/>
</dbReference>
<dbReference type="PROSITE" id="PS51748">
    <property type="entry name" value="HEXOKINASE_2"/>
    <property type="match status" value="1"/>
</dbReference>
<evidence type="ECO:0000259" key="14">
    <source>
        <dbReference type="Pfam" id="PF03727"/>
    </source>
</evidence>
<evidence type="ECO:0000256" key="12">
    <source>
        <dbReference type="RuleBase" id="RU362007"/>
    </source>
</evidence>
<evidence type="ECO:0000256" key="3">
    <source>
        <dbReference type="ARBA" id="ARBA00009225"/>
    </source>
</evidence>
<dbReference type="EC" id="2.7.1.-" evidence="12"/>
<comment type="pathway">
    <text evidence="1">Carbohydrate degradation; glycolysis; D-glyceraldehyde 3-phosphate and glycerone phosphate from D-glucose: step 1/4.</text>
</comment>
<dbReference type="PRINTS" id="PR00475">
    <property type="entry name" value="HEXOKINASE"/>
</dbReference>
<dbReference type="UniPathway" id="UPA00242"/>
<dbReference type="InterPro" id="IPR022672">
    <property type="entry name" value="Hexokinase_N"/>
</dbReference>
<feature type="domain" description="Hexokinase C-terminal" evidence="14">
    <location>
        <begin position="230"/>
        <end position="461"/>
    </location>
</feature>
<dbReference type="GO" id="GO:0005524">
    <property type="term" value="F:ATP binding"/>
    <property type="evidence" value="ECO:0007669"/>
    <property type="project" value="UniProtKB-UniRule"/>
</dbReference>
<evidence type="ECO:0000256" key="2">
    <source>
        <dbReference type="ARBA" id="ARBA00005028"/>
    </source>
</evidence>
<dbReference type="Pfam" id="PF03727">
    <property type="entry name" value="Hexokinase_2"/>
    <property type="match status" value="1"/>
</dbReference>
<keyword evidence="4 12" id="KW-0808">Transferase</keyword>
<dbReference type="PANTHER" id="PTHR19443:SF54">
    <property type="entry name" value="PHOSPHOTRANSFERASE"/>
    <property type="match status" value="1"/>
</dbReference>
<sequence length="473" mass="52608">MTYLLESSPLHNPILHLTDQKKQEKANEIISQFKLTKNQLDKIREKFLYEINLGLNEPSKAGTKECSLYMINTFITSLPNGKEEGDFLSLDLGSTNFRVCLSTLANQQDQFNVKYYDIPDAMRTGNAETLFNHIVECIDNFMNDYPKLKEKNLLLGFTFSYPMKQESLNVGKLVTWTKSYDIKDAIGQDAAALLQKAIDRKGLKINVAAILNDSSGTLVKGIYLDQDCGVGVIMGSGFNACYLEKMEKVSSFKQIGDTRSDRVLINLECGGFGDNGSIDFAKTPIDKQVDQDSLFAGSFTYEKLFSGVFIGDIARRVFLQLARQGLLFNGVISQQLENSESFTAKHISLIEGENSDAKTREIISKNLGYSEFSDDDVAIVKHVCAVLSVRAALFVAILISTLIERIDRPVTKVAIDGSLYKHHPKIKRLLTDFIGQLAPGRQFDHYLAEDGSGKGAGLVVAALYRERLLRGSL</sequence>
<comment type="similarity">
    <text evidence="3 12">Belongs to the hexokinase family.</text>
</comment>
<dbReference type="InterPro" id="IPR022673">
    <property type="entry name" value="Hexokinase_C"/>
</dbReference>
<accession>T1K546</accession>
<dbReference type="GO" id="GO:0008865">
    <property type="term" value="F:fructokinase activity"/>
    <property type="evidence" value="ECO:0007669"/>
    <property type="project" value="TreeGrafter"/>
</dbReference>
<dbReference type="EMBL" id="CAEY01001585">
    <property type="status" value="NOT_ANNOTATED_CDS"/>
    <property type="molecule type" value="Genomic_DNA"/>
</dbReference>
<gene>
    <name evidence="15" type="primary">107360746</name>
</gene>
<evidence type="ECO:0000256" key="1">
    <source>
        <dbReference type="ARBA" id="ARBA00004888"/>
    </source>
</evidence>
<dbReference type="InterPro" id="IPR043129">
    <property type="entry name" value="ATPase_NBD"/>
</dbReference>